<feature type="domain" description="ABC transmembrane type-1" evidence="10">
    <location>
        <begin position="108"/>
        <end position="318"/>
    </location>
</feature>
<evidence type="ECO:0000313" key="11">
    <source>
        <dbReference type="EMBL" id="QDP98684.1"/>
    </source>
</evidence>
<evidence type="ECO:0000256" key="7">
    <source>
        <dbReference type="ARBA" id="ARBA00023136"/>
    </source>
</evidence>
<feature type="transmembrane region" description="Helical" evidence="8">
    <location>
        <begin position="301"/>
        <end position="321"/>
    </location>
</feature>
<feature type="transmembrane region" description="Helical" evidence="8">
    <location>
        <begin position="237"/>
        <end position="263"/>
    </location>
</feature>
<evidence type="ECO:0000259" key="10">
    <source>
        <dbReference type="PROSITE" id="PS50928"/>
    </source>
</evidence>
<evidence type="ECO:0000256" key="1">
    <source>
        <dbReference type="ARBA" id="ARBA00004651"/>
    </source>
</evidence>
<dbReference type="CDD" id="cd06261">
    <property type="entry name" value="TM_PBP2"/>
    <property type="match status" value="1"/>
</dbReference>
<feature type="region of interest" description="Disordered" evidence="9">
    <location>
        <begin position="1"/>
        <end position="31"/>
    </location>
</feature>
<dbReference type="GO" id="GO:0005886">
    <property type="term" value="C:plasma membrane"/>
    <property type="evidence" value="ECO:0007669"/>
    <property type="project" value="UniProtKB-SubCell"/>
</dbReference>
<evidence type="ECO:0000256" key="9">
    <source>
        <dbReference type="SAM" id="MobiDB-lite"/>
    </source>
</evidence>
<evidence type="ECO:0000256" key="4">
    <source>
        <dbReference type="ARBA" id="ARBA00022475"/>
    </source>
</evidence>
<evidence type="ECO:0000256" key="3">
    <source>
        <dbReference type="ARBA" id="ARBA00022448"/>
    </source>
</evidence>
<dbReference type="PANTHER" id="PTHR42929:SF1">
    <property type="entry name" value="INNER MEMBRANE ABC TRANSPORTER PERMEASE PROTEIN YDCU-RELATED"/>
    <property type="match status" value="1"/>
</dbReference>
<name>A0A516Q5I4_9ACTN</name>
<feature type="transmembrane region" description="Helical" evidence="8">
    <location>
        <begin position="192"/>
        <end position="216"/>
    </location>
</feature>
<dbReference type="KEGG" id="mik:FOE78_08445"/>
<keyword evidence="3 8" id="KW-0813">Transport</keyword>
<feature type="transmembrane region" description="Helical" evidence="8">
    <location>
        <begin position="108"/>
        <end position="133"/>
    </location>
</feature>
<accession>A0A516Q5I4</accession>
<keyword evidence="12" id="KW-1185">Reference proteome</keyword>
<evidence type="ECO:0000256" key="6">
    <source>
        <dbReference type="ARBA" id="ARBA00022989"/>
    </source>
</evidence>
<dbReference type="PANTHER" id="PTHR42929">
    <property type="entry name" value="INNER MEMBRANE ABC TRANSPORTER PERMEASE PROTEIN YDCU-RELATED-RELATED"/>
    <property type="match status" value="1"/>
</dbReference>
<proteinExistence type="inferred from homology"/>
<evidence type="ECO:0000256" key="5">
    <source>
        <dbReference type="ARBA" id="ARBA00022692"/>
    </source>
</evidence>
<evidence type="ECO:0000256" key="2">
    <source>
        <dbReference type="ARBA" id="ARBA00007069"/>
    </source>
</evidence>
<reference evidence="11 12" key="1">
    <citation type="submission" date="2019-07" db="EMBL/GenBank/DDBJ databases">
        <title>Microlunatus dokdonensis sp. nov. isolated from the rhizospheric soil of the wild plant Elymus tsukushiensis.</title>
        <authorList>
            <person name="Ghim S.-Y."/>
            <person name="Hwang Y.-J."/>
            <person name="Son J.-S."/>
            <person name="Shin J.-H."/>
        </authorList>
    </citation>
    <scope>NUCLEOTIDE SEQUENCE [LARGE SCALE GENOMIC DNA]</scope>
    <source>
        <strain evidence="11 12">KUDC0627</strain>
    </source>
</reference>
<keyword evidence="7 8" id="KW-0472">Membrane</keyword>
<feature type="transmembrane region" description="Helical" evidence="8">
    <location>
        <begin position="145"/>
        <end position="172"/>
    </location>
</feature>
<keyword evidence="4" id="KW-1003">Cell membrane</keyword>
<keyword evidence="6 8" id="KW-1133">Transmembrane helix</keyword>
<evidence type="ECO:0000313" key="12">
    <source>
        <dbReference type="Proteomes" id="UP000319263"/>
    </source>
</evidence>
<feature type="transmembrane region" description="Helical" evidence="8">
    <location>
        <begin position="35"/>
        <end position="62"/>
    </location>
</feature>
<dbReference type="InterPro" id="IPR035906">
    <property type="entry name" value="MetI-like_sf"/>
</dbReference>
<dbReference type="InterPro" id="IPR000515">
    <property type="entry name" value="MetI-like"/>
</dbReference>
<sequence length="332" mass="35404">MTIAKAPSSSGVADGPTSDSPARKKSNASGGRRRLGGLLLASPPIIVVAIFVGFPILVAMSYSFGHIGGLNKTIATIARGQHTVDNWYQVTLGAYQDVFTDERFRRDLGVTVVITLLCTVIVVALAWVIALYLRTAPEGARFRAWVAKLLSSLAVVPMFIPVVIASWAMLTFYASDGLVRSVCAQLGFEGPIWGYTLVCIAFGLIWTHLPFATLMITSGVQGVPDSLIEAARDSGAGLLTIVRTVIAPLTLVPTVIALTFTAIGTLGSFTVPYFTGPNAPTMLGVDMVSYFQSYNRPQQSVVMAVVVFGIAAVFGAFYVWANFRSARDAGRV</sequence>
<dbReference type="Pfam" id="PF00528">
    <property type="entry name" value="BPD_transp_1"/>
    <property type="match status" value="1"/>
</dbReference>
<gene>
    <name evidence="11" type="ORF">FOE78_08445</name>
</gene>
<dbReference type="AlphaFoldDB" id="A0A516Q5I4"/>
<dbReference type="SUPFAM" id="SSF161098">
    <property type="entry name" value="MetI-like"/>
    <property type="match status" value="1"/>
</dbReference>
<dbReference type="GO" id="GO:0055085">
    <property type="term" value="P:transmembrane transport"/>
    <property type="evidence" value="ECO:0007669"/>
    <property type="project" value="InterPro"/>
</dbReference>
<keyword evidence="5 8" id="KW-0812">Transmembrane</keyword>
<evidence type="ECO:0000256" key="8">
    <source>
        <dbReference type="RuleBase" id="RU363032"/>
    </source>
</evidence>
<dbReference type="PROSITE" id="PS50928">
    <property type="entry name" value="ABC_TM1"/>
    <property type="match status" value="1"/>
</dbReference>
<comment type="subcellular location">
    <subcellularLocation>
        <location evidence="1 8">Cell membrane</location>
        <topology evidence="1 8">Multi-pass membrane protein</topology>
    </subcellularLocation>
</comment>
<dbReference type="OrthoDB" id="2162374at2"/>
<comment type="similarity">
    <text evidence="2">Belongs to the binding-protein-dependent transport system permease family. CysTW subfamily.</text>
</comment>
<organism evidence="11 12">
    <name type="scientific">Microlunatus elymi</name>
    <dbReference type="NCBI Taxonomy" id="2596828"/>
    <lineage>
        <taxon>Bacteria</taxon>
        <taxon>Bacillati</taxon>
        <taxon>Actinomycetota</taxon>
        <taxon>Actinomycetes</taxon>
        <taxon>Propionibacteriales</taxon>
        <taxon>Propionibacteriaceae</taxon>
        <taxon>Microlunatus</taxon>
    </lineage>
</organism>
<dbReference type="Gene3D" id="1.10.3720.10">
    <property type="entry name" value="MetI-like"/>
    <property type="match status" value="1"/>
</dbReference>
<dbReference type="Proteomes" id="UP000319263">
    <property type="component" value="Chromosome"/>
</dbReference>
<protein>
    <submittedName>
        <fullName evidence="11">ABC transporter permease subunit</fullName>
    </submittedName>
</protein>
<dbReference type="EMBL" id="CP041692">
    <property type="protein sequence ID" value="QDP98684.1"/>
    <property type="molecule type" value="Genomic_DNA"/>
</dbReference>